<proteinExistence type="predicted"/>
<gene>
    <name evidence="2" type="ORF">B7P33_12545</name>
</gene>
<feature type="chain" id="PRO_5012743014" evidence="1">
    <location>
        <begin position="20"/>
        <end position="337"/>
    </location>
</feature>
<evidence type="ECO:0000256" key="1">
    <source>
        <dbReference type="SAM" id="SignalP"/>
    </source>
</evidence>
<keyword evidence="3" id="KW-1185">Reference proteome</keyword>
<sequence>MKKILISITLIVLASWVTAQETKHQTQELESILFGNYLAYLTQQDDSGNYEGGIDNLVYKLLDKQDYRVQPGEHKEVIMLFRADADKPEEFKNDEKMYLPDHPAFPITYIQKVYEGNEKMQKDIGYAPRINSYDDHKRLVFLDGRIFILQDWVDKDNYTLVAVMEHQAKKVGGLKKMKMVMKSPKKMKTMQPHTQLQNYLDKAYKKQQEIYPKWLAEGNNGSLEENTENIRKLIIDVINKQRTDWMNSEEYKRIKERNRHAEQNRSESTVTINNSSGKDVYIYVEGSKNSSRISTNGRASFSCKSNLYYSYDANGSANSATLIVSANQNCGEQIQID</sequence>
<dbReference type="RefSeq" id="WP_097442780.1">
    <property type="nucleotide sequence ID" value="NZ_NBWU01000004.1"/>
</dbReference>
<accession>A0A2A4G6K9</accession>
<dbReference type="OrthoDB" id="1156983at2"/>
<protein>
    <submittedName>
        <fullName evidence="2">Uncharacterized protein</fullName>
    </submittedName>
</protein>
<dbReference type="AlphaFoldDB" id="A0A2A4G6K9"/>
<evidence type="ECO:0000313" key="2">
    <source>
        <dbReference type="EMBL" id="PCE64063.1"/>
    </source>
</evidence>
<organism evidence="2 3">
    <name type="scientific">Sediminicola luteus</name>
    <dbReference type="NCBI Taxonomy" id="319238"/>
    <lineage>
        <taxon>Bacteria</taxon>
        <taxon>Pseudomonadati</taxon>
        <taxon>Bacteroidota</taxon>
        <taxon>Flavobacteriia</taxon>
        <taxon>Flavobacteriales</taxon>
        <taxon>Flavobacteriaceae</taxon>
        <taxon>Sediminicola</taxon>
    </lineage>
</organism>
<evidence type="ECO:0000313" key="3">
    <source>
        <dbReference type="Proteomes" id="UP000219559"/>
    </source>
</evidence>
<comment type="caution">
    <text evidence="2">The sequence shown here is derived from an EMBL/GenBank/DDBJ whole genome shotgun (WGS) entry which is preliminary data.</text>
</comment>
<name>A0A2A4G6K9_9FLAO</name>
<feature type="signal peptide" evidence="1">
    <location>
        <begin position="1"/>
        <end position="19"/>
    </location>
</feature>
<dbReference type="Proteomes" id="UP000219559">
    <property type="component" value="Unassembled WGS sequence"/>
</dbReference>
<reference evidence="2 3" key="1">
    <citation type="submission" date="2017-04" db="EMBL/GenBank/DDBJ databases">
        <title>A new member of the family Flavobacteriaceae isolated from ascidians.</title>
        <authorList>
            <person name="Chen L."/>
        </authorList>
    </citation>
    <scope>NUCLEOTIDE SEQUENCE [LARGE SCALE GENOMIC DNA]</scope>
    <source>
        <strain evidence="2 3">HQA918</strain>
    </source>
</reference>
<dbReference type="EMBL" id="NBWU01000004">
    <property type="protein sequence ID" value="PCE64063.1"/>
    <property type="molecule type" value="Genomic_DNA"/>
</dbReference>
<keyword evidence="1" id="KW-0732">Signal</keyword>